<dbReference type="InterPro" id="IPR049785">
    <property type="entry name" value="GT-D-like_firm"/>
</dbReference>
<dbReference type="Pfam" id="PF22882">
    <property type="entry name" value="GT-D-like"/>
    <property type="match status" value="1"/>
</dbReference>
<dbReference type="KEGG" id="plyc:GXP70_23275"/>
<dbReference type="InterPro" id="IPR055171">
    <property type="entry name" value="GT-D-like"/>
</dbReference>
<proteinExistence type="predicted"/>
<accession>A0A6C0G8K1</accession>
<protein>
    <recommendedName>
        <fullName evidence="1">GT-D fold-like domain-containing protein</fullName>
    </recommendedName>
</protein>
<name>A0A6C0G8K1_9BACL</name>
<gene>
    <name evidence="2" type="ORF">GXP70_23275</name>
</gene>
<feature type="domain" description="GT-D fold-like" evidence="1">
    <location>
        <begin position="44"/>
        <end position="254"/>
    </location>
</feature>
<evidence type="ECO:0000313" key="3">
    <source>
        <dbReference type="Proteomes" id="UP000476064"/>
    </source>
</evidence>
<dbReference type="Proteomes" id="UP000476064">
    <property type="component" value="Chromosome"/>
</dbReference>
<organism evidence="2 3">
    <name type="scientific">Paenibacillus lycopersici</name>
    <dbReference type="NCBI Taxonomy" id="2704462"/>
    <lineage>
        <taxon>Bacteria</taxon>
        <taxon>Bacillati</taxon>
        <taxon>Bacillota</taxon>
        <taxon>Bacilli</taxon>
        <taxon>Bacillales</taxon>
        <taxon>Paenibacillaceae</taxon>
        <taxon>Paenibacillus</taxon>
    </lineage>
</organism>
<evidence type="ECO:0000259" key="1">
    <source>
        <dbReference type="Pfam" id="PF22882"/>
    </source>
</evidence>
<evidence type="ECO:0000313" key="2">
    <source>
        <dbReference type="EMBL" id="QHT64087.1"/>
    </source>
</evidence>
<sequence>MYEGGELLLEQAIPSHLLLPEIGLREIIAMGTEQIRHLCQPLMDAHQVFAEMEAAIAEQRPCSVVRLGDGELLTLAQGGVYDDATIQREGGFLPYAGVHPPDTGARDHLADAVRQAHIVGVPQSRRKHFQPLLHPVLRSHRLAPASLRMTSSAVNYSLHQAGLLNRLLADKRLLVIGNAAPALAHVFGQHGFHVTGMISPVRGVDDVERVMNEVRGFDFNLAIVSAGIAAVILCVRIAHELGKTALDFGHMADGIIRGKYTL</sequence>
<dbReference type="NCBIfam" id="NF040628">
    <property type="entry name" value="GT-D_rel"/>
    <property type="match status" value="1"/>
</dbReference>
<keyword evidence="3" id="KW-1185">Reference proteome</keyword>
<reference evidence="2 3" key="1">
    <citation type="submission" date="2020-01" db="EMBL/GenBank/DDBJ databases">
        <title>Paenibacillus sp. nov., isolated from tomato rhizosphere.</title>
        <authorList>
            <person name="Weon H.-Y."/>
            <person name="Lee S.A."/>
        </authorList>
    </citation>
    <scope>NUCLEOTIDE SEQUENCE [LARGE SCALE GENOMIC DNA]</scope>
    <source>
        <strain evidence="2 3">12200R-189</strain>
    </source>
</reference>
<dbReference type="AlphaFoldDB" id="A0A6C0G8K1"/>
<dbReference type="EMBL" id="CP048209">
    <property type="protein sequence ID" value="QHT64087.1"/>
    <property type="molecule type" value="Genomic_DNA"/>
</dbReference>